<evidence type="ECO:0000313" key="3">
    <source>
        <dbReference type="Proteomes" id="UP000652763"/>
    </source>
</evidence>
<accession>A0ABR8YF94</accession>
<feature type="domain" description="CinA C-terminal" evidence="1">
    <location>
        <begin position="6"/>
        <end position="152"/>
    </location>
</feature>
<dbReference type="NCBIfam" id="TIGR00199">
    <property type="entry name" value="PncC_domain"/>
    <property type="match status" value="1"/>
</dbReference>
<gene>
    <name evidence="2" type="ORF">H9638_03640</name>
</gene>
<evidence type="ECO:0000313" key="2">
    <source>
        <dbReference type="EMBL" id="MBD8042901.1"/>
    </source>
</evidence>
<name>A0ABR8YF94_9MICC</name>
<dbReference type="Proteomes" id="UP000652763">
    <property type="component" value="Unassembled WGS sequence"/>
</dbReference>
<dbReference type="EMBL" id="JACSQC010000002">
    <property type="protein sequence ID" value="MBD8042901.1"/>
    <property type="molecule type" value="Genomic_DNA"/>
</dbReference>
<dbReference type="InterPro" id="IPR008136">
    <property type="entry name" value="CinA_C"/>
</dbReference>
<dbReference type="InterPro" id="IPR036653">
    <property type="entry name" value="CinA-like_C"/>
</dbReference>
<reference evidence="2 3" key="1">
    <citation type="submission" date="2020-08" db="EMBL/GenBank/DDBJ databases">
        <title>A Genomic Blueprint of the Chicken Gut Microbiome.</title>
        <authorList>
            <person name="Gilroy R."/>
            <person name="Ravi A."/>
            <person name="Getino M."/>
            <person name="Pursley I."/>
            <person name="Horton D.L."/>
            <person name="Alikhan N.-F."/>
            <person name="Baker D."/>
            <person name="Gharbi K."/>
            <person name="Hall N."/>
            <person name="Watson M."/>
            <person name="Adriaenssens E.M."/>
            <person name="Foster-Nyarko E."/>
            <person name="Jarju S."/>
            <person name="Secka A."/>
            <person name="Antonio M."/>
            <person name="Oren A."/>
            <person name="Chaudhuri R."/>
            <person name="La Ragione R.M."/>
            <person name="Hildebrand F."/>
            <person name="Pallen M.J."/>
        </authorList>
    </citation>
    <scope>NUCLEOTIDE SEQUENCE [LARGE SCALE GENOMIC DNA]</scope>
    <source>
        <strain evidence="2 3">Sa2BUA2</strain>
    </source>
</reference>
<dbReference type="RefSeq" id="WP_191745865.1">
    <property type="nucleotide sequence ID" value="NZ_JACSQC010000002.1"/>
</dbReference>
<comment type="caution">
    <text evidence="2">The sequence shown here is derived from an EMBL/GenBank/DDBJ whole genome shotgun (WGS) entry which is preliminary data.</text>
</comment>
<organism evidence="2 3">
    <name type="scientific">Arthrobacter pullicola</name>
    <dbReference type="NCBI Taxonomy" id="2762224"/>
    <lineage>
        <taxon>Bacteria</taxon>
        <taxon>Bacillati</taxon>
        <taxon>Actinomycetota</taxon>
        <taxon>Actinomycetes</taxon>
        <taxon>Micrococcales</taxon>
        <taxon>Micrococcaceae</taxon>
        <taxon>Arthrobacter</taxon>
    </lineage>
</organism>
<dbReference type="Gene3D" id="3.90.950.20">
    <property type="entry name" value="CinA-like"/>
    <property type="match status" value="1"/>
</dbReference>
<evidence type="ECO:0000259" key="1">
    <source>
        <dbReference type="Pfam" id="PF02464"/>
    </source>
</evidence>
<proteinExistence type="predicted"/>
<dbReference type="Pfam" id="PF02464">
    <property type="entry name" value="CinA"/>
    <property type="match status" value="1"/>
</dbReference>
<dbReference type="SUPFAM" id="SSF142433">
    <property type="entry name" value="CinA-like"/>
    <property type="match status" value="1"/>
</dbReference>
<protein>
    <submittedName>
        <fullName evidence="2">Nicotinamide-nucleotide amidohydrolase family protein</fullName>
    </submittedName>
</protein>
<keyword evidence="3" id="KW-1185">Reference proteome</keyword>
<sequence>MTSPAPAIVAAAVSRGMRVAAAESLTAGMLAAELGTVPGASAVLQGGVVAYQNSVKVQVLGVSEDLLQEAGSVDSAVAEQMAEGVRRLLYADIGVSTTGVAGPEPHDGKPVGTVFIGIATVAGARSQGFRFQGDRAAIRRQACAAALELLAGELAQEH</sequence>